<dbReference type="HOGENOM" id="CLU_288380_0_0_1"/>
<keyword evidence="4" id="KW-1185">Reference proteome</keyword>
<accession>A0A075ANW7</accession>
<evidence type="ECO:0000256" key="2">
    <source>
        <dbReference type="SAM" id="SignalP"/>
    </source>
</evidence>
<name>A0A075ANW7_ROZAC</name>
<feature type="compositionally biased region" description="Basic residues" evidence="1">
    <location>
        <begin position="509"/>
        <end position="529"/>
    </location>
</feature>
<gene>
    <name evidence="3" type="ORF">O9G_000136</name>
</gene>
<sequence>MVHVYIVCCALFLGSLVLGAPNGGSEVTIFSFSHYIETDKFDELYKIFQDEILKGQTIDIAKYSPFMERGGNRFDLFGKLIADNKVAEVRKLLKNKDTYDWIFSMSGDEKPYLVIVAELNRIDIFKLFVDLVKPEDRWVLFTGTKEGKDLIDICLELKRHDMLKYLITKKVIEIDEIENSRFFGPERKKYLTEWNKFSAKNLPKKQIKRVEYVNNKHANRPCEQWMKELWSNQRTFTESLAQKLPDGNTIFGLCALSLEDNEFGTLFNRIDEKHYRLFRIKNARGKTLLEELLLKYEYEKVTLLINRNMFPLTFRINSKYNVAQMLSMTENHSLLDEENFSMEEIFVALSQKSPFLQSPLVHLISTYIAEGTETTEFIEIVFGTTDEHNFLFQKNIFGETFINFFARQLNTIEDQGGYSENTKAATELFFQGSLLHILRDMDEKMSLFVMDENVPAEDAFVVTKAWHDESGELIVDETEIIVNAFIVNKAYKALSDIPEKETSNSNKVLAKKQVSKNSKKNKKKSKNNSKVHSVPVKDEPLNESEVDVPATSDENEALNESPVDLEVPSDENEAVHEPPVDKAVPSNDNEYEHDSPVDASSEREAKVSSQSDEKETAIKAAKTQEFVNEDEAEDVVVTEAATSTAIPEIRSSHEIVKNLEQIENDSVFKDHINEVLRDSLEARSIETEIKKILNGDFGIKIEELTEVDQRAASVHEADIVDYNNEVERVEKVNKKETFKNLLIDLINKNKSDEDLELDLANLLSQRSSSSLSVDSRSSTESFYPKRKLSTSSAPADMRIDYHEAVNPTKKIVPVQSGSNFLDYLVSDLLPDDILPEESRSGPGSQIEEDAVISSCDQNVSSSATESGKSRESLNSFKTSSSTRRAINHLDIEKSKLYVPFIVSKEISNLHILADEDFKENQNALFDYLNALAFLDSPIQVSFLIQPLVGILGKKIKSLKERERIIAFLNHAFLAEIFNLPECEHLNCQQRAENAVTALGVFQHFGIISEKDIRKVISALVRNPIQITDNFTQVLYYLYIRFRHLFPFSDEIARKINPILSQYALFY</sequence>
<evidence type="ECO:0000313" key="3">
    <source>
        <dbReference type="EMBL" id="EPZ31657.1"/>
    </source>
</evidence>
<reference evidence="3 4" key="1">
    <citation type="journal article" date="2013" name="Curr. Biol.">
        <title>Shared signatures of parasitism and phylogenomics unite Cryptomycota and microsporidia.</title>
        <authorList>
            <person name="James T.Y."/>
            <person name="Pelin A."/>
            <person name="Bonen L."/>
            <person name="Ahrendt S."/>
            <person name="Sain D."/>
            <person name="Corradi N."/>
            <person name="Stajich J.E."/>
        </authorList>
    </citation>
    <scope>NUCLEOTIDE SEQUENCE [LARGE SCALE GENOMIC DNA]</scope>
    <source>
        <strain evidence="3 4">CSF55</strain>
    </source>
</reference>
<dbReference type="EMBL" id="KE561209">
    <property type="protein sequence ID" value="EPZ31657.1"/>
    <property type="molecule type" value="Genomic_DNA"/>
</dbReference>
<feature type="signal peptide" evidence="2">
    <location>
        <begin position="1"/>
        <end position="19"/>
    </location>
</feature>
<feature type="chain" id="PRO_5001705519" evidence="2">
    <location>
        <begin position="20"/>
        <end position="1066"/>
    </location>
</feature>
<feature type="region of interest" description="Disordered" evidence="1">
    <location>
        <begin position="498"/>
        <end position="622"/>
    </location>
</feature>
<organism evidence="3 4">
    <name type="scientific">Rozella allomycis (strain CSF55)</name>
    <dbReference type="NCBI Taxonomy" id="988480"/>
    <lineage>
        <taxon>Eukaryota</taxon>
        <taxon>Fungi</taxon>
        <taxon>Fungi incertae sedis</taxon>
        <taxon>Cryptomycota</taxon>
        <taxon>Cryptomycota incertae sedis</taxon>
        <taxon>Rozella</taxon>
    </lineage>
</organism>
<dbReference type="Proteomes" id="UP000030755">
    <property type="component" value="Unassembled WGS sequence"/>
</dbReference>
<dbReference type="AlphaFoldDB" id="A0A075ANW7"/>
<protein>
    <submittedName>
        <fullName evidence="3">Uncharacterized protein</fullName>
    </submittedName>
</protein>
<evidence type="ECO:0000313" key="4">
    <source>
        <dbReference type="Proteomes" id="UP000030755"/>
    </source>
</evidence>
<feature type="compositionally biased region" description="Basic and acidic residues" evidence="1">
    <location>
        <begin position="590"/>
        <end position="617"/>
    </location>
</feature>
<evidence type="ECO:0000256" key="1">
    <source>
        <dbReference type="SAM" id="MobiDB-lite"/>
    </source>
</evidence>
<keyword evidence="2" id="KW-0732">Signal</keyword>
<proteinExistence type="predicted"/>